<dbReference type="Pfam" id="PF07719">
    <property type="entry name" value="TPR_2"/>
    <property type="match status" value="1"/>
</dbReference>
<reference evidence="5 6" key="1">
    <citation type="submission" date="2019-08" db="EMBL/GenBank/DDBJ databases">
        <title>Parahaliea maris sp. nov., isolated from the surface seawater.</title>
        <authorList>
            <person name="Liu Y."/>
        </authorList>
    </citation>
    <scope>NUCLEOTIDE SEQUENCE [LARGE SCALE GENOMIC DNA]</scope>
    <source>
        <strain evidence="5 6">HSLHS9</strain>
    </source>
</reference>
<dbReference type="PROSITE" id="PS50005">
    <property type="entry name" value="TPR"/>
    <property type="match status" value="1"/>
</dbReference>
<dbReference type="RefSeq" id="WP_148067340.1">
    <property type="nucleotide sequence ID" value="NZ_VRZA01000002.1"/>
</dbReference>
<dbReference type="InterPro" id="IPR019734">
    <property type="entry name" value="TPR_rpt"/>
</dbReference>
<protein>
    <submittedName>
        <fullName evidence="5">Tetratricopeptide repeat protein</fullName>
    </submittedName>
</protein>
<proteinExistence type="predicted"/>
<evidence type="ECO:0000313" key="6">
    <source>
        <dbReference type="Proteomes" id="UP000321039"/>
    </source>
</evidence>
<dbReference type="EMBL" id="VRZA01000002">
    <property type="protein sequence ID" value="TXS95429.1"/>
    <property type="molecule type" value="Genomic_DNA"/>
</dbReference>
<dbReference type="SUPFAM" id="SSF48452">
    <property type="entry name" value="TPR-like"/>
    <property type="match status" value="1"/>
</dbReference>
<feature type="repeat" description="TPR" evidence="3">
    <location>
        <begin position="89"/>
        <end position="122"/>
    </location>
</feature>
<feature type="signal peptide" evidence="4">
    <location>
        <begin position="1"/>
        <end position="24"/>
    </location>
</feature>
<keyword evidence="4" id="KW-0732">Signal</keyword>
<dbReference type="InterPro" id="IPR013105">
    <property type="entry name" value="TPR_2"/>
</dbReference>
<organism evidence="5 6">
    <name type="scientific">Parahaliea maris</name>
    <dbReference type="NCBI Taxonomy" id="2716870"/>
    <lineage>
        <taxon>Bacteria</taxon>
        <taxon>Pseudomonadati</taxon>
        <taxon>Pseudomonadota</taxon>
        <taxon>Gammaproteobacteria</taxon>
        <taxon>Cellvibrionales</taxon>
        <taxon>Halieaceae</taxon>
        <taxon>Parahaliea</taxon>
    </lineage>
</organism>
<feature type="chain" id="PRO_5023079666" evidence="4">
    <location>
        <begin position="25"/>
        <end position="440"/>
    </location>
</feature>
<dbReference type="Gene3D" id="3.30.1150.10">
    <property type="match status" value="1"/>
</dbReference>
<dbReference type="AlphaFoldDB" id="A0A5C9A5W6"/>
<name>A0A5C9A5W6_9GAMM</name>
<keyword evidence="1" id="KW-0677">Repeat</keyword>
<comment type="caution">
    <text evidence="5">The sequence shown here is derived from an EMBL/GenBank/DDBJ whole genome shotgun (WGS) entry which is preliminary data.</text>
</comment>
<evidence type="ECO:0000256" key="1">
    <source>
        <dbReference type="ARBA" id="ARBA00022737"/>
    </source>
</evidence>
<keyword evidence="2 3" id="KW-0802">TPR repeat</keyword>
<gene>
    <name evidence="5" type="ORF">FV139_05955</name>
</gene>
<evidence type="ECO:0000256" key="4">
    <source>
        <dbReference type="SAM" id="SignalP"/>
    </source>
</evidence>
<evidence type="ECO:0000256" key="3">
    <source>
        <dbReference type="PROSITE-ProRule" id="PRU00339"/>
    </source>
</evidence>
<evidence type="ECO:0000313" key="5">
    <source>
        <dbReference type="EMBL" id="TXS95429.1"/>
    </source>
</evidence>
<dbReference type="Gene3D" id="1.25.40.10">
    <property type="entry name" value="Tetratricopeptide repeat domain"/>
    <property type="match status" value="1"/>
</dbReference>
<accession>A0A5C9A5W6</accession>
<evidence type="ECO:0000256" key="2">
    <source>
        <dbReference type="ARBA" id="ARBA00022803"/>
    </source>
</evidence>
<sequence>MRVRAYLIQLSLLTALLPATVTHAAHPNNSIAPKPPPPTRYGLTIKRADDERFAPFVPDQSLNQAPRGPYLAMVESAELAAGPYSPDLVEPLHTLGQSLQAAGRYNEAIRHYRRALHLLRVNQGLYDPAQLPLLEALAESLVALGDLPQADRTHDYLFRVQQATYAADSTELLQAASRHAEWKRSTYLAGYGFDTFRRLVEMHRTHDDVADALAETDPYDASRLPHLYRRMRAEYLVSRYEGEQDPVFSVRGSGVSGERYAVSTDLDFEDFRLLKKHNFRNGRMTMEQIIDVLEHRQDTAPEDLVRAHVALGDWFMWWDQPARAIGSYESAWAAMDPHGGGAPVLFEEPVELPADKVFQPTLPAVEGGFNARARVRFDVSRLGQVRNIEFLEVETEQEEKRETARLALYRLLHDFRFRPILRDGEAVAARGIEREYRFEY</sequence>
<dbReference type="Proteomes" id="UP000321039">
    <property type="component" value="Unassembled WGS sequence"/>
</dbReference>
<keyword evidence="6" id="KW-1185">Reference proteome</keyword>
<dbReference type="InterPro" id="IPR011990">
    <property type="entry name" value="TPR-like_helical_dom_sf"/>
</dbReference>